<dbReference type="PANTHER" id="PTHR47953:SF19">
    <property type="entry name" value="OS06G0641600 PROTEIN"/>
    <property type="match status" value="1"/>
</dbReference>
<dbReference type="GO" id="GO:0016020">
    <property type="term" value="C:membrane"/>
    <property type="evidence" value="ECO:0007669"/>
    <property type="project" value="UniProtKB-SubCell"/>
</dbReference>
<dbReference type="PaxDb" id="3880-AES63603"/>
<dbReference type="GO" id="GO:0016491">
    <property type="term" value="F:oxidoreductase activity"/>
    <property type="evidence" value="ECO:0000318"/>
    <property type="project" value="GO_Central"/>
</dbReference>
<evidence type="ECO:0000256" key="3">
    <source>
        <dbReference type="ARBA" id="ARBA00010617"/>
    </source>
</evidence>
<dbReference type="GO" id="GO:0004497">
    <property type="term" value="F:monooxygenase activity"/>
    <property type="evidence" value="ECO:0007669"/>
    <property type="project" value="UniProtKB-KW"/>
</dbReference>
<dbReference type="SUPFAM" id="SSF48264">
    <property type="entry name" value="Cytochrome P450"/>
    <property type="match status" value="1"/>
</dbReference>
<dbReference type="FunFam" id="1.10.630.10:FF:000043">
    <property type="entry name" value="Cytochrome P450 99A2"/>
    <property type="match status" value="1"/>
</dbReference>
<dbReference type="Proteomes" id="UP000002051">
    <property type="component" value="Chromosome 2"/>
</dbReference>
<dbReference type="InterPro" id="IPR017972">
    <property type="entry name" value="Cyt_P450_CS"/>
</dbReference>
<organism evidence="15 18">
    <name type="scientific">Medicago truncatula</name>
    <name type="common">Barrel medic</name>
    <name type="synonym">Medicago tribuloides</name>
    <dbReference type="NCBI Taxonomy" id="3880"/>
    <lineage>
        <taxon>Eukaryota</taxon>
        <taxon>Viridiplantae</taxon>
        <taxon>Streptophyta</taxon>
        <taxon>Embryophyta</taxon>
        <taxon>Tracheophyta</taxon>
        <taxon>Spermatophyta</taxon>
        <taxon>Magnoliopsida</taxon>
        <taxon>eudicotyledons</taxon>
        <taxon>Gunneridae</taxon>
        <taxon>Pentapetalae</taxon>
        <taxon>rosids</taxon>
        <taxon>fabids</taxon>
        <taxon>Fabales</taxon>
        <taxon>Fabaceae</taxon>
        <taxon>Papilionoideae</taxon>
        <taxon>50 kb inversion clade</taxon>
        <taxon>NPAAA clade</taxon>
        <taxon>Hologalegina</taxon>
        <taxon>IRL clade</taxon>
        <taxon>Trifolieae</taxon>
        <taxon>Medicago</taxon>
    </lineage>
</organism>
<evidence type="ECO:0000313" key="18">
    <source>
        <dbReference type="Proteomes" id="UP000002051"/>
    </source>
</evidence>
<feature type="transmembrane region" description="Helical" evidence="14">
    <location>
        <begin position="6"/>
        <end position="22"/>
    </location>
</feature>
<dbReference type="GO" id="GO:0005506">
    <property type="term" value="F:iron ion binding"/>
    <property type="evidence" value="ECO:0007669"/>
    <property type="project" value="InterPro"/>
</dbReference>
<evidence type="ECO:0000256" key="12">
    <source>
        <dbReference type="PIRSR" id="PIRSR602401-1"/>
    </source>
</evidence>
<evidence type="ECO:0000256" key="9">
    <source>
        <dbReference type="ARBA" id="ARBA00023004"/>
    </source>
</evidence>
<keyword evidence="7 14" id="KW-1133">Transmembrane helix</keyword>
<feature type="binding site" description="axial binding residue" evidence="12">
    <location>
        <position position="437"/>
    </location>
    <ligand>
        <name>heme</name>
        <dbReference type="ChEBI" id="CHEBI:30413"/>
    </ligand>
    <ligandPart>
        <name>Fe</name>
        <dbReference type="ChEBI" id="CHEBI:18248"/>
    </ligandPart>
</feature>
<dbReference type="InterPro" id="IPR001128">
    <property type="entry name" value="Cyt_P450"/>
</dbReference>
<evidence type="ECO:0000256" key="13">
    <source>
        <dbReference type="RuleBase" id="RU000461"/>
    </source>
</evidence>
<evidence type="ECO:0000256" key="11">
    <source>
        <dbReference type="ARBA" id="ARBA00023136"/>
    </source>
</evidence>
<dbReference type="EMBL" id="CM001218">
    <property type="protein sequence ID" value="AES63603.1"/>
    <property type="molecule type" value="Genomic_DNA"/>
</dbReference>
<dbReference type="PROSITE" id="PS00086">
    <property type="entry name" value="CYTOCHROME_P450"/>
    <property type="match status" value="1"/>
</dbReference>
<evidence type="ECO:0000313" key="15">
    <source>
        <dbReference type="EMBL" id="AES63603.1"/>
    </source>
</evidence>
<name>G7IFC5_MEDTR</name>
<dbReference type="InterPro" id="IPR036396">
    <property type="entry name" value="Cyt_P450_sf"/>
</dbReference>
<evidence type="ECO:0000313" key="16">
    <source>
        <dbReference type="EMBL" id="RHN71754.1"/>
    </source>
</evidence>
<evidence type="ECO:0000256" key="7">
    <source>
        <dbReference type="ARBA" id="ARBA00022989"/>
    </source>
</evidence>
<evidence type="ECO:0000256" key="6">
    <source>
        <dbReference type="ARBA" id="ARBA00022723"/>
    </source>
</evidence>
<keyword evidence="11 14" id="KW-0472">Membrane</keyword>
<dbReference type="GO" id="GO:0020037">
    <property type="term" value="F:heme binding"/>
    <property type="evidence" value="ECO:0007669"/>
    <property type="project" value="InterPro"/>
</dbReference>
<evidence type="ECO:0000256" key="14">
    <source>
        <dbReference type="SAM" id="Phobius"/>
    </source>
</evidence>
<reference evidence="15 18" key="1">
    <citation type="journal article" date="2011" name="Nature">
        <title>The Medicago genome provides insight into the evolution of rhizobial symbioses.</title>
        <authorList>
            <person name="Young N.D."/>
            <person name="Debelle F."/>
            <person name="Oldroyd G.E."/>
            <person name="Geurts R."/>
            <person name="Cannon S.B."/>
            <person name="Udvardi M.K."/>
            <person name="Benedito V.A."/>
            <person name="Mayer K.F."/>
            <person name="Gouzy J."/>
            <person name="Schoof H."/>
            <person name="Van de Peer Y."/>
            <person name="Proost S."/>
            <person name="Cook D.R."/>
            <person name="Meyers B.C."/>
            <person name="Spannagl M."/>
            <person name="Cheung F."/>
            <person name="De Mita S."/>
            <person name="Krishnakumar V."/>
            <person name="Gundlach H."/>
            <person name="Zhou S."/>
            <person name="Mudge J."/>
            <person name="Bharti A.K."/>
            <person name="Murray J.D."/>
            <person name="Naoumkina M.A."/>
            <person name="Rosen B."/>
            <person name="Silverstein K.A."/>
            <person name="Tang H."/>
            <person name="Rombauts S."/>
            <person name="Zhao P.X."/>
            <person name="Zhou P."/>
            <person name="Barbe V."/>
            <person name="Bardou P."/>
            <person name="Bechner M."/>
            <person name="Bellec A."/>
            <person name="Berger A."/>
            <person name="Berges H."/>
            <person name="Bidwell S."/>
            <person name="Bisseling T."/>
            <person name="Choisne N."/>
            <person name="Couloux A."/>
            <person name="Denny R."/>
            <person name="Deshpande S."/>
            <person name="Dai X."/>
            <person name="Doyle J.J."/>
            <person name="Dudez A.M."/>
            <person name="Farmer A.D."/>
            <person name="Fouteau S."/>
            <person name="Franken C."/>
            <person name="Gibelin C."/>
            <person name="Gish J."/>
            <person name="Goldstein S."/>
            <person name="Gonzalez A.J."/>
            <person name="Green P.J."/>
            <person name="Hallab A."/>
            <person name="Hartog M."/>
            <person name="Hua A."/>
            <person name="Humphray S.J."/>
            <person name="Jeong D.H."/>
            <person name="Jing Y."/>
            <person name="Jocker A."/>
            <person name="Kenton S.M."/>
            <person name="Kim D.J."/>
            <person name="Klee K."/>
            <person name="Lai H."/>
            <person name="Lang C."/>
            <person name="Lin S."/>
            <person name="Macmil S.L."/>
            <person name="Magdelenat G."/>
            <person name="Matthews L."/>
            <person name="McCorrison J."/>
            <person name="Monaghan E.L."/>
            <person name="Mun J.H."/>
            <person name="Najar F.Z."/>
            <person name="Nicholson C."/>
            <person name="Noirot C."/>
            <person name="O'Bleness M."/>
            <person name="Paule C.R."/>
            <person name="Poulain J."/>
            <person name="Prion F."/>
            <person name="Qin B."/>
            <person name="Qu C."/>
            <person name="Retzel E.F."/>
            <person name="Riddle C."/>
            <person name="Sallet E."/>
            <person name="Samain S."/>
            <person name="Samson N."/>
            <person name="Sanders I."/>
            <person name="Saurat O."/>
            <person name="Scarpelli C."/>
            <person name="Schiex T."/>
            <person name="Segurens B."/>
            <person name="Severin A.J."/>
            <person name="Sherrier D.J."/>
            <person name="Shi R."/>
            <person name="Sims S."/>
            <person name="Singer S.R."/>
            <person name="Sinharoy S."/>
            <person name="Sterck L."/>
            <person name="Viollet A."/>
            <person name="Wang B.B."/>
            <person name="Wang K."/>
            <person name="Wang M."/>
            <person name="Wang X."/>
            <person name="Warfsmann J."/>
            <person name="Weissenbach J."/>
            <person name="White D.D."/>
            <person name="White J.D."/>
            <person name="Wiley G.B."/>
            <person name="Wincker P."/>
            <person name="Xing Y."/>
            <person name="Yang L."/>
            <person name="Yao Z."/>
            <person name="Ying F."/>
            <person name="Zhai J."/>
            <person name="Zhou L."/>
            <person name="Zuber A."/>
            <person name="Denarie J."/>
            <person name="Dixon R.A."/>
            <person name="May G.D."/>
            <person name="Schwartz D.C."/>
            <person name="Rogers J."/>
            <person name="Quetier F."/>
            <person name="Town C.D."/>
            <person name="Roe B.A."/>
        </authorList>
    </citation>
    <scope>NUCLEOTIDE SEQUENCE [LARGE SCALE GENOMIC DNA]</scope>
    <source>
        <strain evidence="15">A17</strain>
        <strain evidence="17 18">cv. Jemalong A17</strain>
    </source>
</reference>
<evidence type="ECO:0000256" key="4">
    <source>
        <dbReference type="ARBA" id="ARBA00022617"/>
    </source>
</evidence>
<sequence length="500" mass="57095">MEEILLWFPILLILILLISNVGKRIKSKKITSNLPPGPWKLPIFGSIHHLIGSLPHHRMRELSLKYGPIMHLQLGETSAIVVSSKEIAKELFKTNDVTFSQRPRFLGAEIVSYGSTNIVFASYGDYWRQLRKICTLELLSAKRVRSFQSIREEEVLNLTRCISINTGTIINLTHEILSMQYNIISRATFGDKCKEQEAYTKFIKETIKLAESFSVTNLFPSQHWLHVISGMVCKLKKIHKTGDMILENIINEKKTKTDGDGSLLSYLLSLNDHGSSNPDGFHLTINNIKAVIQDIIFAGSETTSSTLEWAFSEMMKNPRVLKKAQAEVRQVFGNKGYIDEINFQELKYVKAIIKETLRLHPPSPLLLPRECIETCEINGYTIPSGTQVFVNGWAIGRDQKYWREGEKFYPERFMDCLVDYKGSNFEYIPFGAGRRICPGITFAEPNLEFPLAQLLYYFDWGLPYGITHENLDMTEVFGASVKRKNGLFLIPSLYNHVPLE</sequence>
<dbReference type="PANTHER" id="PTHR47953">
    <property type="entry name" value="OS08G0105600 PROTEIN"/>
    <property type="match status" value="1"/>
</dbReference>
<dbReference type="Gene3D" id="1.10.630.10">
    <property type="entry name" value="Cytochrome P450"/>
    <property type="match status" value="1"/>
</dbReference>
<keyword evidence="18" id="KW-1185">Reference proteome</keyword>
<keyword evidence="9 12" id="KW-0408">Iron</keyword>
<dbReference type="KEGG" id="mtr:11429250"/>
<keyword evidence="6 12" id="KW-0479">Metal-binding</keyword>
<accession>G7IFC5</accession>
<dbReference type="InterPro" id="IPR052306">
    <property type="entry name" value="CYP450_71D"/>
</dbReference>
<comment type="cofactor">
    <cofactor evidence="1 12">
        <name>heme</name>
        <dbReference type="ChEBI" id="CHEBI:30413"/>
    </cofactor>
</comment>
<dbReference type="Pfam" id="PF00067">
    <property type="entry name" value="p450"/>
    <property type="match status" value="1"/>
</dbReference>
<keyword evidence="8 13" id="KW-0560">Oxidoreductase</keyword>
<dbReference type="Gramene" id="rna7388">
    <property type="protein sequence ID" value="RHN71754.1"/>
    <property type="gene ID" value="gene7388"/>
</dbReference>
<evidence type="ECO:0000313" key="17">
    <source>
        <dbReference type="EnsemblPlants" id="AES63603"/>
    </source>
</evidence>
<dbReference type="InterPro" id="IPR002401">
    <property type="entry name" value="Cyt_P450_E_grp-I"/>
</dbReference>
<dbReference type="EnsemblPlants" id="AES63603">
    <property type="protein sequence ID" value="AES63603"/>
    <property type="gene ID" value="MTR_2g010530"/>
</dbReference>
<dbReference type="GO" id="GO:0016705">
    <property type="term" value="F:oxidoreductase activity, acting on paired donors, with incorporation or reduction of molecular oxygen"/>
    <property type="evidence" value="ECO:0007669"/>
    <property type="project" value="InterPro"/>
</dbReference>
<reference evidence="16" key="4">
    <citation type="journal article" date="2018" name="Nat. Plants">
        <title>Whole-genome landscape of Medicago truncatula symbiotic genes.</title>
        <authorList>
            <person name="Pecrix Y."/>
            <person name="Gamas P."/>
            <person name="Carrere S."/>
        </authorList>
    </citation>
    <scope>NUCLEOTIDE SEQUENCE</scope>
    <source>
        <tissue evidence="16">Leaves</tissue>
    </source>
</reference>
<gene>
    <name evidence="17" type="primary">11429250</name>
    <name evidence="15" type="ordered locus">MTR_2g010530</name>
    <name evidence="16" type="ORF">MtrunA17_Chr2g0280261</name>
</gene>
<dbReference type="OrthoDB" id="1470350at2759"/>
<dbReference type="eggNOG" id="KOG0156">
    <property type="taxonomic scope" value="Eukaryota"/>
</dbReference>
<proteinExistence type="inferred from homology"/>
<dbReference type="HOGENOM" id="CLU_001570_4_1_1"/>
<evidence type="ECO:0000256" key="8">
    <source>
        <dbReference type="ARBA" id="ARBA00023002"/>
    </source>
</evidence>
<evidence type="ECO:0000256" key="2">
    <source>
        <dbReference type="ARBA" id="ARBA00004167"/>
    </source>
</evidence>
<comment type="similarity">
    <text evidence="3 13">Belongs to the cytochrome P450 family.</text>
</comment>
<dbReference type="EMBL" id="PSQE01000002">
    <property type="protein sequence ID" value="RHN71754.1"/>
    <property type="molecule type" value="Genomic_DNA"/>
</dbReference>
<dbReference type="STRING" id="3880.G7IFC5"/>
<dbReference type="OMA" id="VDMRVLL"/>
<keyword evidence="5 14" id="KW-0812">Transmembrane</keyword>
<dbReference type="PRINTS" id="PR00463">
    <property type="entry name" value="EP450I"/>
</dbReference>
<protein>
    <submittedName>
        <fullName evidence="15">Cytochrome P450 family 71 protein</fullName>
    </submittedName>
    <submittedName>
        <fullName evidence="16">Putative premnaspirodiene oxygenase</fullName>
        <ecNumber evidence="16">1.14.14.151</ecNumber>
    </submittedName>
</protein>
<evidence type="ECO:0000256" key="1">
    <source>
        <dbReference type="ARBA" id="ARBA00001971"/>
    </source>
</evidence>
<dbReference type="PRINTS" id="PR00385">
    <property type="entry name" value="P450"/>
</dbReference>
<dbReference type="AlphaFoldDB" id="G7IFC5"/>
<dbReference type="CDD" id="cd11072">
    <property type="entry name" value="CYP71-like"/>
    <property type="match status" value="1"/>
</dbReference>
<reference evidence="15 18" key="2">
    <citation type="journal article" date="2014" name="BMC Genomics">
        <title>An improved genome release (version Mt4.0) for the model legume Medicago truncatula.</title>
        <authorList>
            <person name="Tang H."/>
            <person name="Krishnakumar V."/>
            <person name="Bidwell S."/>
            <person name="Rosen B."/>
            <person name="Chan A."/>
            <person name="Zhou S."/>
            <person name="Gentzbittel L."/>
            <person name="Childs K.L."/>
            <person name="Yandell M."/>
            <person name="Gundlach H."/>
            <person name="Mayer K.F."/>
            <person name="Schwartz D.C."/>
            <person name="Town C.D."/>
        </authorList>
    </citation>
    <scope>GENOME REANNOTATION</scope>
    <source>
        <strain evidence="17 18">cv. Jemalong A17</strain>
    </source>
</reference>
<reference evidence="17" key="3">
    <citation type="submission" date="2015-04" db="UniProtKB">
        <authorList>
            <consortium name="EnsemblPlants"/>
        </authorList>
    </citation>
    <scope>IDENTIFICATION</scope>
    <source>
        <strain evidence="17">cv. Jemalong A17</strain>
    </source>
</reference>
<keyword evidence="4 12" id="KW-0349">Heme</keyword>
<dbReference type="EC" id="1.14.14.151" evidence="16"/>
<comment type="subcellular location">
    <subcellularLocation>
        <location evidence="2">Membrane</location>
        <topology evidence="2">Single-pass membrane protein</topology>
    </subcellularLocation>
</comment>
<dbReference type="Proteomes" id="UP000265566">
    <property type="component" value="Chromosome 2"/>
</dbReference>
<evidence type="ECO:0000256" key="5">
    <source>
        <dbReference type="ARBA" id="ARBA00022692"/>
    </source>
</evidence>
<evidence type="ECO:0000256" key="10">
    <source>
        <dbReference type="ARBA" id="ARBA00023033"/>
    </source>
</evidence>
<keyword evidence="10 13" id="KW-0503">Monooxygenase</keyword>